<dbReference type="Pfam" id="PF17937">
    <property type="entry name" value="TetR_C_28"/>
    <property type="match status" value="1"/>
</dbReference>
<dbReference type="EMBL" id="JAPKNK010000001">
    <property type="protein sequence ID" value="MCX5567993.1"/>
    <property type="molecule type" value="Genomic_DNA"/>
</dbReference>
<dbReference type="PANTHER" id="PTHR30055">
    <property type="entry name" value="HTH-TYPE TRANSCRIPTIONAL REGULATOR RUTR"/>
    <property type="match status" value="1"/>
</dbReference>
<dbReference type="PANTHER" id="PTHR30055:SF148">
    <property type="entry name" value="TETR-FAMILY TRANSCRIPTIONAL REGULATOR"/>
    <property type="match status" value="1"/>
</dbReference>
<name>A0A9X3IJ26_9HYPH</name>
<sequence>MTSAHERKKQPEQVRRRLLDCAANLAVETGLASLTIQAVADAADVTKGGLFHHFASKDKLIEGVFIDLLDKLDAEIDAILAEDPVVPGRFTRAYVDSAIRLMESKAPSPWGALSISMMTDPALRRLWSDWYRARLARHADTDSAPMLEIVRYAADGIWLSDLCDMDPALRMDRAALRNRLIRMTTEPERDPA</sequence>
<keyword evidence="5" id="KW-1185">Reference proteome</keyword>
<proteinExistence type="predicted"/>
<dbReference type="InterPro" id="IPR036271">
    <property type="entry name" value="Tet_transcr_reg_TetR-rel_C_sf"/>
</dbReference>
<dbReference type="GO" id="GO:0000976">
    <property type="term" value="F:transcription cis-regulatory region binding"/>
    <property type="evidence" value="ECO:0007669"/>
    <property type="project" value="TreeGrafter"/>
</dbReference>
<evidence type="ECO:0000313" key="4">
    <source>
        <dbReference type="EMBL" id="MCX5567993.1"/>
    </source>
</evidence>
<evidence type="ECO:0000259" key="3">
    <source>
        <dbReference type="PROSITE" id="PS50977"/>
    </source>
</evidence>
<dbReference type="PRINTS" id="PR00455">
    <property type="entry name" value="HTHTETR"/>
</dbReference>
<dbReference type="InterPro" id="IPR001647">
    <property type="entry name" value="HTH_TetR"/>
</dbReference>
<gene>
    <name evidence="4" type="ORF">OSH07_02180</name>
</gene>
<dbReference type="SUPFAM" id="SSF46689">
    <property type="entry name" value="Homeodomain-like"/>
    <property type="match status" value="1"/>
</dbReference>
<protein>
    <submittedName>
        <fullName evidence="4">TetR/AcrR family transcriptional regulator</fullName>
    </submittedName>
</protein>
<dbReference type="SUPFAM" id="SSF48498">
    <property type="entry name" value="Tetracyclin repressor-like, C-terminal domain"/>
    <property type="match status" value="1"/>
</dbReference>
<feature type="domain" description="HTH tetR-type" evidence="3">
    <location>
        <begin position="12"/>
        <end position="72"/>
    </location>
</feature>
<evidence type="ECO:0000256" key="2">
    <source>
        <dbReference type="PROSITE-ProRule" id="PRU00335"/>
    </source>
</evidence>
<dbReference type="PROSITE" id="PS01081">
    <property type="entry name" value="HTH_TETR_1"/>
    <property type="match status" value="1"/>
</dbReference>
<feature type="DNA-binding region" description="H-T-H motif" evidence="2">
    <location>
        <begin position="35"/>
        <end position="54"/>
    </location>
</feature>
<dbReference type="Gene3D" id="1.10.357.10">
    <property type="entry name" value="Tetracycline Repressor, domain 2"/>
    <property type="match status" value="1"/>
</dbReference>
<keyword evidence="1 2" id="KW-0238">DNA-binding</keyword>
<organism evidence="4 5">
    <name type="scientific">Kaistia nematophila</name>
    <dbReference type="NCBI Taxonomy" id="2994654"/>
    <lineage>
        <taxon>Bacteria</taxon>
        <taxon>Pseudomonadati</taxon>
        <taxon>Pseudomonadota</taxon>
        <taxon>Alphaproteobacteria</taxon>
        <taxon>Hyphomicrobiales</taxon>
        <taxon>Kaistiaceae</taxon>
        <taxon>Kaistia</taxon>
    </lineage>
</organism>
<dbReference type="PROSITE" id="PS50977">
    <property type="entry name" value="HTH_TETR_2"/>
    <property type="match status" value="1"/>
</dbReference>
<dbReference type="InterPro" id="IPR023772">
    <property type="entry name" value="DNA-bd_HTH_TetR-type_CS"/>
</dbReference>
<evidence type="ECO:0000256" key="1">
    <source>
        <dbReference type="ARBA" id="ARBA00023125"/>
    </source>
</evidence>
<dbReference type="InterPro" id="IPR009057">
    <property type="entry name" value="Homeodomain-like_sf"/>
</dbReference>
<dbReference type="InterPro" id="IPR050109">
    <property type="entry name" value="HTH-type_TetR-like_transc_reg"/>
</dbReference>
<dbReference type="AlphaFoldDB" id="A0A9X3IJ26"/>
<comment type="caution">
    <text evidence="4">The sequence shown here is derived from an EMBL/GenBank/DDBJ whole genome shotgun (WGS) entry which is preliminary data.</text>
</comment>
<dbReference type="Pfam" id="PF00440">
    <property type="entry name" value="TetR_N"/>
    <property type="match status" value="1"/>
</dbReference>
<dbReference type="Proteomes" id="UP001144805">
    <property type="component" value="Unassembled WGS sequence"/>
</dbReference>
<dbReference type="RefSeq" id="WP_266336956.1">
    <property type="nucleotide sequence ID" value="NZ_JAPKNK010000001.1"/>
</dbReference>
<dbReference type="InterPro" id="IPR041479">
    <property type="entry name" value="TetR_CgmR_C"/>
</dbReference>
<accession>A0A9X3IJ26</accession>
<dbReference type="GO" id="GO:0003700">
    <property type="term" value="F:DNA-binding transcription factor activity"/>
    <property type="evidence" value="ECO:0007669"/>
    <property type="project" value="TreeGrafter"/>
</dbReference>
<evidence type="ECO:0000313" key="5">
    <source>
        <dbReference type="Proteomes" id="UP001144805"/>
    </source>
</evidence>
<reference evidence="4" key="1">
    <citation type="submission" date="2022-11" db="EMBL/GenBank/DDBJ databases">
        <title>Biodiversity and phylogenetic relationships of bacteria.</title>
        <authorList>
            <person name="Machado R.A.R."/>
            <person name="Bhat A."/>
            <person name="Loulou A."/>
            <person name="Kallel S."/>
        </authorList>
    </citation>
    <scope>NUCLEOTIDE SEQUENCE</scope>
    <source>
        <strain evidence="4">K-TC2</strain>
    </source>
</reference>